<dbReference type="EMBL" id="JACOQL010000003">
    <property type="protein sequence ID" value="MBC9247191.1"/>
    <property type="molecule type" value="Genomic_DNA"/>
</dbReference>
<accession>A0A926GC04</accession>
<evidence type="ECO:0000313" key="2">
    <source>
        <dbReference type="EMBL" id="MBC9247191.1"/>
    </source>
</evidence>
<dbReference type="RefSeq" id="WP_187793688.1">
    <property type="nucleotide sequence ID" value="NZ_JACOQL010000003.1"/>
</dbReference>
<name>A0A926GC04_9RHOB</name>
<keyword evidence="3" id="KW-1185">Reference proteome</keyword>
<organism evidence="2 3">
    <name type="scientific">Paracoccus amoyensis</name>
    <dbReference type="NCBI Taxonomy" id="2760093"/>
    <lineage>
        <taxon>Bacteria</taxon>
        <taxon>Pseudomonadati</taxon>
        <taxon>Pseudomonadota</taxon>
        <taxon>Alphaproteobacteria</taxon>
        <taxon>Rhodobacterales</taxon>
        <taxon>Paracoccaceae</taxon>
        <taxon>Paracoccus</taxon>
    </lineage>
</organism>
<evidence type="ECO:0000259" key="1">
    <source>
        <dbReference type="SMART" id="SM00974"/>
    </source>
</evidence>
<reference evidence="2" key="1">
    <citation type="submission" date="2020-08" db="EMBL/GenBank/DDBJ databases">
        <title>Paracoccus amoyensis sp. nov., isolated from the surface seawater at coast of Xiamen, Fujian.</title>
        <authorList>
            <person name="Lyu L."/>
        </authorList>
    </citation>
    <scope>NUCLEOTIDE SEQUENCE</scope>
    <source>
        <strain evidence="2">11-3</strain>
    </source>
</reference>
<proteinExistence type="predicted"/>
<sequence length="236" mass="27060">MRDFILQEIRRVASANGGKAPGRRTFERETGISVHQWRGRFWARWGDALIEAGLSANTKQAKTDSDFLLGKVAEAFRHFKREPTLIELRMYRQLDPELPTHSTLAKHYPAKDDMITALREWTANRDGYDDVAAMLPAATSSPSAPRPLSKPVEGFVYLIKSGDYYKIGRSDDAERRFKQITIALPDKAELFHTIRTDDPSGIEAYWHRRFDGRRANGEWFKLTAADIAAFKKRKFQ</sequence>
<dbReference type="AlphaFoldDB" id="A0A926GC04"/>
<dbReference type="InterPro" id="IPR018306">
    <property type="entry name" value="Phage_T5_Orf172_DNA-bd"/>
</dbReference>
<comment type="caution">
    <text evidence="2">The sequence shown here is derived from an EMBL/GenBank/DDBJ whole genome shotgun (WGS) entry which is preliminary data.</text>
</comment>
<dbReference type="Pfam" id="PF13455">
    <property type="entry name" value="MUG113"/>
    <property type="match status" value="1"/>
</dbReference>
<dbReference type="SMART" id="SM00974">
    <property type="entry name" value="T5orf172"/>
    <property type="match status" value="1"/>
</dbReference>
<dbReference type="Proteomes" id="UP000608594">
    <property type="component" value="Unassembled WGS sequence"/>
</dbReference>
<gene>
    <name evidence="2" type="ORF">H4P12_10800</name>
</gene>
<protein>
    <submittedName>
        <fullName evidence="2">GIY-YIG nuclease family protein</fullName>
    </submittedName>
</protein>
<evidence type="ECO:0000313" key="3">
    <source>
        <dbReference type="Proteomes" id="UP000608594"/>
    </source>
</evidence>
<feature type="domain" description="Bacteriophage T5 Orf172 DNA-binding" evidence="1">
    <location>
        <begin position="159"/>
        <end position="234"/>
    </location>
</feature>